<keyword evidence="1 3" id="KW-0732">Signal</keyword>
<evidence type="ECO:0000256" key="2">
    <source>
        <dbReference type="SAM" id="MobiDB-lite"/>
    </source>
</evidence>
<proteinExistence type="predicted"/>
<protein>
    <recommendedName>
        <fullName evidence="6">Peptidase</fullName>
    </recommendedName>
</protein>
<gene>
    <name evidence="4" type="ORF">BKH32_11015</name>
</gene>
<evidence type="ECO:0000256" key="3">
    <source>
        <dbReference type="SAM" id="SignalP"/>
    </source>
</evidence>
<dbReference type="Gene3D" id="2.40.10.10">
    <property type="entry name" value="Trypsin-like serine proteases"/>
    <property type="match status" value="2"/>
</dbReference>
<feature type="region of interest" description="Disordered" evidence="2">
    <location>
        <begin position="35"/>
        <end position="74"/>
    </location>
</feature>
<evidence type="ECO:0000256" key="1">
    <source>
        <dbReference type="ARBA" id="ARBA00022729"/>
    </source>
</evidence>
<dbReference type="Proteomes" id="UP000185736">
    <property type="component" value="Unassembled WGS sequence"/>
</dbReference>
<organism evidence="4 5">
    <name type="scientific">Actinomyces oris</name>
    <dbReference type="NCBI Taxonomy" id="544580"/>
    <lineage>
        <taxon>Bacteria</taxon>
        <taxon>Bacillati</taxon>
        <taxon>Actinomycetota</taxon>
        <taxon>Actinomycetes</taxon>
        <taxon>Actinomycetales</taxon>
        <taxon>Actinomycetaceae</taxon>
        <taxon>Actinomyces</taxon>
    </lineage>
</organism>
<dbReference type="AlphaFoldDB" id="A0A1Q8HYR6"/>
<feature type="region of interest" description="Disordered" evidence="2">
    <location>
        <begin position="99"/>
        <end position="138"/>
    </location>
</feature>
<dbReference type="InterPro" id="IPR050966">
    <property type="entry name" value="Glutamyl_endopeptidase"/>
</dbReference>
<feature type="chain" id="PRO_5038401063" description="Peptidase" evidence="3">
    <location>
        <begin position="31"/>
        <end position="362"/>
    </location>
</feature>
<comment type="caution">
    <text evidence="4">The sequence shown here is derived from an EMBL/GenBank/DDBJ whole genome shotgun (WGS) entry which is preliminary data.</text>
</comment>
<reference evidence="4 5" key="1">
    <citation type="submission" date="2016-12" db="EMBL/GenBank/DDBJ databases">
        <title>Genomic comparison of strains in the 'Actinomyces naeslundii' group.</title>
        <authorList>
            <person name="Mughal S.R."/>
            <person name="Do T."/>
            <person name="Gilbert S.C."/>
            <person name="Witherden E.A."/>
            <person name="Didelot X."/>
            <person name="Beighton D."/>
        </authorList>
    </citation>
    <scope>NUCLEOTIDE SEQUENCE [LARGE SCALE GENOMIC DNA]</scope>
    <source>
        <strain evidence="4 5">S64C</strain>
    </source>
</reference>
<feature type="signal peptide" evidence="3">
    <location>
        <begin position="1"/>
        <end position="30"/>
    </location>
</feature>
<dbReference type="SUPFAM" id="SSF50494">
    <property type="entry name" value="Trypsin-like serine proteases"/>
    <property type="match status" value="1"/>
</dbReference>
<dbReference type="InterPro" id="IPR018114">
    <property type="entry name" value="TRYPSIN_HIS"/>
</dbReference>
<dbReference type="GO" id="GO:0006508">
    <property type="term" value="P:proteolysis"/>
    <property type="evidence" value="ECO:0007669"/>
    <property type="project" value="InterPro"/>
</dbReference>
<dbReference type="InterPro" id="IPR009003">
    <property type="entry name" value="Peptidase_S1_PA"/>
</dbReference>
<evidence type="ECO:0008006" key="6">
    <source>
        <dbReference type="Google" id="ProtNLM"/>
    </source>
</evidence>
<name>A0A1Q8HYR6_9ACTO</name>
<evidence type="ECO:0000313" key="5">
    <source>
        <dbReference type="Proteomes" id="UP000185736"/>
    </source>
</evidence>
<accession>A0A1Q8HYR6</accession>
<dbReference type="InterPro" id="IPR043504">
    <property type="entry name" value="Peptidase_S1_PA_chymotrypsin"/>
</dbReference>
<evidence type="ECO:0000313" key="4">
    <source>
        <dbReference type="EMBL" id="OLL13995.1"/>
    </source>
</evidence>
<sequence>MKRSARFRRAMSTGAALMLLVAGVIPLSLAAASTADAEPGRGGGAEDSSTAVTAPTSFGRSAEPIPEERPAAEVNHAADQSVLSYWTHERMAAAQPLDTGMADDPAQERPVAAGGDGDSSSSTDPDGMTEPVAPVADGGTILPARAKGKLFFNGYASDNAYCSASVLNTPSKSVVITAAHCVYSTEKGWVKDAVFVPDYDRTQADPDPVGVWTARSIRTFNSWRADQTDYSSDVAYVTLNNGGDANKPVADVVGGYGLAWGGSYVFQATIFGYPTNKTNPDGRGTIHSCVRTAQESEGKVRVEGCDFGFGGSGGPWLYRYNESTGLGHVRSVTSLWRPLGGINRGPYFTEAMKNMLDATAGD</sequence>
<dbReference type="GO" id="GO:0004252">
    <property type="term" value="F:serine-type endopeptidase activity"/>
    <property type="evidence" value="ECO:0007669"/>
    <property type="project" value="InterPro"/>
</dbReference>
<dbReference type="EMBL" id="MSGO01000048">
    <property type="protein sequence ID" value="OLL13995.1"/>
    <property type="molecule type" value="Genomic_DNA"/>
</dbReference>
<dbReference type="PROSITE" id="PS00134">
    <property type="entry name" value="TRYPSIN_HIS"/>
    <property type="match status" value="1"/>
</dbReference>
<feature type="compositionally biased region" description="Polar residues" evidence="2">
    <location>
        <begin position="47"/>
        <end position="59"/>
    </location>
</feature>
<dbReference type="PANTHER" id="PTHR15462">
    <property type="entry name" value="SERINE PROTEASE"/>
    <property type="match status" value="1"/>
</dbReference>